<keyword evidence="1" id="KW-1133">Transmembrane helix</keyword>
<sequence length="66" mass="7180">MKRLLLRIIAGANLGYGTGVLIKHYYIGPIGSGLWVSVGNIVAGVLLIGILYFIKKREGLDQYESS</sequence>
<keyword evidence="1" id="KW-0812">Transmembrane</keyword>
<protein>
    <submittedName>
        <fullName evidence="2">Uncharacterized protein</fullName>
    </submittedName>
</protein>
<feature type="transmembrane region" description="Helical" evidence="1">
    <location>
        <begin position="33"/>
        <end position="54"/>
    </location>
</feature>
<comment type="caution">
    <text evidence="2">The sequence shown here is derived from an EMBL/GenBank/DDBJ whole genome shotgun (WGS) entry which is preliminary data.</text>
</comment>
<dbReference type="AlphaFoldDB" id="A0A0F9M204"/>
<keyword evidence="1" id="KW-0472">Membrane</keyword>
<proteinExistence type="predicted"/>
<evidence type="ECO:0000313" key="2">
    <source>
        <dbReference type="EMBL" id="KKN01385.1"/>
    </source>
</evidence>
<dbReference type="EMBL" id="LAZR01005268">
    <property type="protein sequence ID" value="KKN01385.1"/>
    <property type="molecule type" value="Genomic_DNA"/>
</dbReference>
<name>A0A0F9M204_9ZZZZ</name>
<evidence type="ECO:0000256" key="1">
    <source>
        <dbReference type="SAM" id="Phobius"/>
    </source>
</evidence>
<accession>A0A0F9M204</accession>
<reference evidence="2" key="1">
    <citation type="journal article" date="2015" name="Nature">
        <title>Complex archaea that bridge the gap between prokaryotes and eukaryotes.</title>
        <authorList>
            <person name="Spang A."/>
            <person name="Saw J.H."/>
            <person name="Jorgensen S.L."/>
            <person name="Zaremba-Niedzwiedzka K."/>
            <person name="Martijn J."/>
            <person name="Lind A.E."/>
            <person name="van Eijk R."/>
            <person name="Schleper C."/>
            <person name="Guy L."/>
            <person name="Ettema T.J."/>
        </authorList>
    </citation>
    <scope>NUCLEOTIDE SEQUENCE</scope>
</reference>
<organism evidence="2">
    <name type="scientific">marine sediment metagenome</name>
    <dbReference type="NCBI Taxonomy" id="412755"/>
    <lineage>
        <taxon>unclassified sequences</taxon>
        <taxon>metagenomes</taxon>
        <taxon>ecological metagenomes</taxon>
    </lineage>
</organism>
<gene>
    <name evidence="2" type="ORF">LCGC14_1128340</name>
</gene>